<feature type="domain" description="Integrase catalytic" evidence="1">
    <location>
        <begin position="24"/>
        <end position="68"/>
    </location>
</feature>
<dbReference type="OrthoDB" id="9809060at2"/>
<dbReference type="Proteomes" id="UP000190541">
    <property type="component" value="Unassembled WGS sequence"/>
</dbReference>
<accession>A0A1T5CJT4</accession>
<evidence type="ECO:0000313" key="2">
    <source>
        <dbReference type="EMBL" id="SKB59684.1"/>
    </source>
</evidence>
<dbReference type="Pfam" id="PF13683">
    <property type="entry name" value="rve_3"/>
    <property type="match status" value="1"/>
</dbReference>
<protein>
    <submittedName>
        <fullName evidence="2">Integrase core domain-containing protein</fullName>
    </submittedName>
</protein>
<evidence type="ECO:0000259" key="1">
    <source>
        <dbReference type="Pfam" id="PF13683"/>
    </source>
</evidence>
<name>A0A1T5CJT4_9SPHI</name>
<dbReference type="AlphaFoldDB" id="A0A1T5CJT4"/>
<dbReference type="GO" id="GO:0015074">
    <property type="term" value="P:DNA integration"/>
    <property type="evidence" value="ECO:0007669"/>
    <property type="project" value="InterPro"/>
</dbReference>
<gene>
    <name evidence="2" type="ORF">SAMN05660226_02276</name>
</gene>
<keyword evidence="3" id="KW-1185">Reference proteome</keyword>
<dbReference type="EMBL" id="FUYS01000004">
    <property type="protein sequence ID" value="SKB59684.1"/>
    <property type="molecule type" value="Genomic_DNA"/>
</dbReference>
<sequence>MLVFALRFINNISKEMDKWAYEKKAELIRPRKLTDNWYNESFNGRFRDERFNTNWFLSLEDAREKTEA</sequence>
<dbReference type="STRING" id="623280.SAMN05660226_02276"/>
<dbReference type="PANTHER" id="PTHR47515:SF1">
    <property type="entry name" value="BLR2054 PROTEIN"/>
    <property type="match status" value="1"/>
</dbReference>
<organism evidence="2 3">
    <name type="scientific">Parapedobacter luteus</name>
    <dbReference type="NCBI Taxonomy" id="623280"/>
    <lineage>
        <taxon>Bacteria</taxon>
        <taxon>Pseudomonadati</taxon>
        <taxon>Bacteroidota</taxon>
        <taxon>Sphingobacteriia</taxon>
        <taxon>Sphingobacteriales</taxon>
        <taxon>Sphingobacteriaceae</taxon>
        <taxon>Parapedobacter</taxon>
    </lineage>
</organism>
<reference evidence="2 3" key="1">
    <citation type="submission" date="2017-02" db="EMBL/GenBank/DDBJ databases">
        <authorList>
            <person name="Peterson S.W."/>
        </authorList>
    </citation>
    <scope>NUCLEOTIDE SEQUENCE [LARGE SCALE GENOMIC DNA]</scope>
    <source>
        <strain evidence="2 3">DSM 22899</strain>
    </source>
</reference>
<dbReference type="PANTHER" id="PTHR47515">
    <property type="entry name" value="LOW CALCIUM RESPONSE LOCUS PROTEIN T"/>
    <property type="match status" value="1"/>
</dbReference>
<dbReference type="InterPro" id="IPR001584">
    <property type="entry name" value="Integrase_cat-core"/>
</dbReference>
<proteinExistence type="predicted"/>
<evidence type="ECO:0000313" key="3">
    <source>
        <dbReference type="Proteomes" id="UP000190541"/>
    </source>
</evidence>